<dbReference type="InterPro" id="IPR002139">
    <property type="entry name" value="Ribo/fructo_kinase"/>
</dbReference>
<dbReference type="RefSeq" id="WP_162414960.1">
    <property type="nucleotide sequence ID" value="NZ_JAHQXE010000001.1"/>
</dbReference>
<dbReference type="Proteomes" id="UP001166304">
    <property type="component" value="Unassembled WGS sequence"/>
</dbReference>
<dbReference type="GO" id="GO:0016301">
    <property type="term" value="F:kinase activity"/>
    <property type="evidence" value="ECO:0007669"/>
    <property type="project" value="UniProtKB-KW"/>
</dbReference>
<dbReference type="PRINTS" id="PR00990">
    <property type="entry name" value="RIBOKINASE"/>
</dbReference>
<evidence type="ECO:0000313" key="5">
    <source>
        <dbReference type="EMBL" id="MBV0901343.1"/>
    </source>
</evidence>
<dbReference type="InterPro" id="IPR011611">
    <property type="entry name" value="PfkB_dom"/>
</dbReference>
<reference evidence="5" key="1">
    <citation type="submission" date="2021-06" db="EMBL/GenBank/DDBJ databases">
        <title>New haloarchaea isolates fom saline soil.</title>
        <authorList>
            <person name="Duran-Viseras A."/>
            <person name="Sanchez-Porro C.S."/>
            <person name="Ventosa A."/>
        </authorList>
    </citation>
    <scope>NUCLEOTIDE SEQUENCE</scope>
    <source>
        <strain evidence="5">JCM 18369</strain>
    </source>
</reference>
<evidence type="ECO:0000313" key="6">
    <source>
        <dbReference type="Proteomes" id="UP001166304"/>
    </source>
</evidence>
<dbReference type="CDD" id="cd01166">
    <property type="entry name" value="KdgK"/>
    <property type="match status" value="1"/>
</dbReference>
<dbReference type="Gene3D" id="3.40.1190.20">
    <property type="match status" value="1"/>
</dbReference>
<dbReference type="Pfam" id="PF00294">
    <property type="entry name" value="PfkB"/>
    <property type="match status" value="1"/>
</dbReference>
<keyword evidence="2" id="KW-0808">Transferase</keyword>
<keyword evidence="6" id="KW-1185">Reference proteome</keyword>
<dbReference type="InterPro" id="IPR029056">
    <property type="entry name" value="Ribokinase-like"/>
</dbReference>
<dbReference type="InterPro" id="IPR054871">
    <property type="entry name" value="KDG_KDGal_kin_Halo"/>
</dbReference>
<proteinExistence type="inferred from homology"/>
<accession>A0AA41KI55</accession>
<sequence>MTDLVTFGETMLRLSPPGEERLETADQYNVRAAGAESNVAVAAQRLGLDATWTSKLPDSPVGRRVASELRRHGVTVDVVWDESETSRQGTYYLEQGERPRGNDVIYDRRNASVTTAATAELPTDAIADAEGFHTTGITPALSDTLESTTADLLSVAQEAGTTTCMDLNYRSKLWEPAAARAVLTELFPAVDVLVVAERDAEVVLDRRGDAASIAAGLSDEFGFEATVVTRGSEGALAHVDGEVVEQPTFEATDAHPVGTGDSFVGGFLSQYLTGESVADALTWGAATAALKRSIPGDIAVVSPEEVRSILRGDTEAISR</sequence>
<dbReference type="SUPFAM" id="SSF53613">
    <property type="entry name" value="Ribokinase-like"/>
    <property type="match status" value="1"/>
</dbReference>
<dbReference type="NCBIfam" id="NF041332">
    <property type="entry name" value="KDG_KDGal_kin_Halo"/>
    <property type="match status" value="1"/>
</dbReference>
<protein>
    <submittedName>
        <fullName evidence="5">Sugar kinase</fullName>
    </submittedName>
</protein>
<organism evidence="5 6">
    <name type="scientific">Haloarcula salina</name>
    <dbReference type="NCBI Taxonomy" id="1429914"/>
    <lineage>
        <taxon>Archaea</taxon>
        <taxon>Methanobacteriati</taxon>
        <taxon>Methanobacteriota</taxon>
        <taxon>Stenosarchaea group</taxon>
        <taxon>Halobacteria</taxon>
        <taxon>Halobacteriales</taxon>
        <taxon>Haloarculaceae</taxon>
        <taxon>Haloarcula</taxon>
    </lineage>
</organism>
<evidence type="ECO:0000259" key="4">
    <source>
        <dbReference type="Pfam" id="PF00294"/>
    </source>
</evidence>
<dbReference type="PANTHER" id="PTHR43320">
    <property type="entry name" value="SUGAR KINASE"/>
    <property type="match status" value="1"/>
</dbReference>
<comment type="similarity">
    <text evidence="1">Belongs to the carbohydrate kinase PfkB family.</text>
</comment>
<dbReference type="InterPro" id="IPR052700">
    <property type="entry name" value="Carb_kinase_PfkB-like"/>
</dbReference>
<dbReference type="AlphaFoldDB" id="A0AA41KI55"/>
<name>A0AA41KI55_9EURY</name>
<comment type="caution">
    <text evidence="5">The sequence shown here is derived from an EMBL/GenBank/DDBJ whole genome shotgun (WGS) entry which is preliminary data.</text>
</comment>
<evidence type="ECO:0000256" key="1">
    <source>
        <dbReference type="ARBA" id="ARBA00010688"/>
    </source>
</evidence>
<gene>
    <name evidence="5" type="ORF">KTS37_06025</name>
</gene>
<evidence type="ECO:0000256" key="2">
    <source>
        <dbReference type="ARBA" id="ARBA00022679"/>
    </source>
</evidence>
<keyword evidence="3 5" id="KW-0418">Kinase</keyword>
<dbReference type="PANTHER" id="PTHR43320:SF2">
    <property type="entry name" value="2-DEHYDRO-3-DEOXYGLUCONOKINASE_2-DEHYDRO-3-DEOXYGALACTONOKINASE"/>
    <property type="match status" value="1"/>
</dbReference>
<evidence type="ECO:0000256" key="3">
    <source>
        <dbReference type="ARBA" id="ARBA00022777"/>
    </source>
</evidence>
<feature type="domain" description="Carbohydrate kinase PfkB" evidence="4">
    <location>
        <begin position="1"/>
        <end position="299"/>
    </location>
</feature>
<dbReference type="EMBL" id="JAHQXE010000001">
    <property type="protein sequence ID" value="MBV0901343.1"/>
    <property type="molecule type" value="Genomic_DNA"/>
</dbReference>